<dbReference type="Proteomes" id="UP000681340">
    <property type="component" value="Unassembled WGS sequence"/>
</dbReference>
<evidence type="ECO:0008006" key="3">
    <source>
        <dbReference type="Google" id="ProtNLM"/>
    </source>
</evidence>
<organism evidence="1 2">
    <name type="scientific">Actinoplanes auranticolor</name>
    <dbReference type="NCBI Taxonomy" id="47988"/>
    <lineage>
        <taxon>Bacteria</taxon>
        <taxon>Bacillati</taxon>
        <taxon>Actinomycetota</taxon>
        <taxon>Actinomycetes</taxon>
        <taxon>Micromonosporales</taxon>
        <taxon>Micromonosporaceae</taxon>
        <taxon>Actinoplanes</taxon>
    </lineage>
</organism>
<evidence type="ECO:0000313" key="1">
    <source>
        <dbReference type="EMBL" id="GIM71264.1"/>
    </source>
</evidence>
<evidence type="ECO:0000313" key="2">
    <source>
        <dbReference type="Proteomes" id="UP000681340"/>
    </source>
</evidence>
<accession>A0A919SGI6</accession>
<dbReference type="RefSeq" id="WP_212990508.1">
    <property type="nucleotide sequence ID" value="NZ_BAABEA010000052.1"/>
</dbReference>
<dbReference type="EMBL" id="BOQL01000036">
    <property type="protein sequence ID" value="GIM71264.1"/>
    <property type="molecule type" value="Genomic_DNA"/>
</dbReference>
<reference evidence="1" key="1">
    <citation type="submission" date="2021-03" db="EMBL/GenBank/DDBJ databases">
        <title>Whole genome shotgun sequence of Actinoplanes auranticolor NBRC 12245.</title>
        <authorList>
            <person name="Komaki H."/>
            <person name="Tamura T."/>
        </authorList>
    </citation>
    <scope>NUCLEOTIDE SEQUENCE</scope>
    <source>
        <strain evidence="1">NBRC 12245</strain>
    </source>
</reference>
<dbReference type="AlphaFoldDB" id="A0A919SGI6"/>
<comment type="caution">
    <text evidence="1">The sequence shown here is derived from an EMBL/GenBank/DDBJ whole genome shotgun (WGS) entry which is preliminary data.</text>
</comment>
<protein>
    <recommendedName>
        <fullName evidence="3">DinB family protein</fullName>
    </recommendedName>
</protein>
<proteinExistence type="predicted"/>
<gene>
    <name evidence="1" type="ORF">Aau02nite_45140</name>
</gene>
<keyword evidence="2" id="KW-1185">Reference proteome</keyword>
<sequence>MDTTALSAAYNALVDAATTVADAGEAPPPGEWNADEILAHVALVTAATIATTASVAAGAHTTYDNRLAQDTWTIHRVISLAGGSAELRERIRSQGEALCALAGPALSGTELDTPVPALLLSHDTALVNGPVPLRDIITGLAAAELPGHTRQLLALLPTEDKP</sequence>
<name>A0A919SGI6_9ACTN</name>